<dbReference type="AlphaFoldDB" id="A0A511D4J9"/>
<sequence>MAMPLRRSSMTLDEYLALPEDDSARFELQEGVLVMAPHPRPRHQNALFRLGMQIHRQLPPGLLVLLEVDVIVRTEDPAIVRSPDLVVTRAASDEDRLVAADVLLAVEIISPGSRNVDLHLKPFEYAEAVSRTTGSSTSTRRRRRSPCSAPAPPVRATSNASRCPVSCARPRRSSCGSTSPTWWPKARPRLRARRTSR</sequence>
<evidence type="ECO:0000259" key="2">
    <source>
        <dbReference type="Pfam" id="PF05685"/>
    </source>
</evidence>
<evidence type="ECO:0000313" key="4">
    <source>
        <dbReference type="Proteomes" id="UP000321328"/>
    </source>
</evidence>
<protein>
    <recommendedName>
        <fullName evidence="2">Putative restriction endonuclease domain-containing protein</fullName>
    </recommendedName>
</protein>
<dbReference type="Proteomes" id="UP000321328">
    <property type="component" value="Unassembled WGS sequence"/>
</dbReference>
<dbReference type="CDD" id="cd06260">
    <property type="entry name" value="DUF820-like"/>
    <property type="match status" value="1"/>
</dbReference>
<proteinExistence type="predicted"/>
<dbReference type="EMBL" id="BJVI01000044">
    <property type="protein sequence ID" value="GEL19719.1"/>
    <property type="molecule type" value="Genomic_DNA"/>
</dbReference>
<evidence type="ECO:0000313" key="3">
    <source>
        <dbReference type="EMBL" id="GEL19719.1"/>
    </source>
</evidence>
<accession>A0A511D4J9</accession>
<feature type="compositionally biased region" description="Basic residues" evidence="1">
    <location>
        <begin position="186"/>
        <end position="197"/>
    </location>
</feature>
<dbReference type="OrthoDB" id="9799703at2"/>
<dbReference type="STRING" id="1123024.GCA_000423625_02654"/>
<comment type="caution">
    <text evidence="3">The sequence shown here is derived from an EMBL/GenBank/DDBJ whole genome shotgun (WGS) entry which is preliminary data.</text>
</comment>
<dbReference type="Gene3D" id="3.90.1570.10">
    <property type="entry name" value="tt1808, chain A"/>
    <property type="match status" value="1"/>
</dbReference>
<dbReference type="InterPro" id="IPR011335">
    <property type="entry name" value="Restrct_endonuc-II-like"/>
</dbReference>
<dbReference type="Pfam" id="PF05685">
    <property type="entry name" value="Uma2"/>
    <property type="match status" value="1"/>
</dbReference>
<dbReference type="InterPro" id="IPR012296">
    <property type="entry name" value="Nuclease_put_TT1808"/>
</dbReference>
<organism evidence="3 4">
    <name type="scientific">Pseudonocardia asaccharolytica DSM 44247 = NBRC 16224</name>
    <dbReference type="NCBI Taxonomy" id="1123024"/>
    <lineage>
        <taxon>Bacteria</taxon>
        <taxon>Bacillati</taxon>
        <taxon>Actinomycetota</taxon>
        <taxon>Actinomycetes</taxon>
        <taxon>Pseudonocardiales</taxon>
        <taxon>Pseudonocardiaceae</taxon>
        <taxon>Pseudonocardia</taxon>
    </lineage>
</organism>
<keyword evidence="4" id="KW-1185">Reference proteome</keyword>
<dbReference type="InterPro" id="IPR008538">
    <property type="entry name" value="Uma2"/>
</dbReference>
<gene>
    <name evidence="3" type="ORF">PA7_35560</name>
</gene>
<feature type="domain" description="Putative restriction endonuclease" evidence="2">
    <location>
        <begin position="12"/>
        <end position="128"/>
    </location>
</feature>
<feature type="region of interest" description="Disordered" evidence="1">
    <location>
        <begin position="130"/>
        <end position="197"/>
    </location>
</feature>
<reference evidence="3 4" key="1">
    <citation type="submission" date="2019-07" db="EMBL/GenBank/DDBJ databases">
        <title>Whole genome shotgun sequence of Pseudonocardia asaccharolytica NBRC 16224.</title>
        <authorList>
            <person name="Hosoyama A."/>
            <person name="Uohara A."/>
            <person name="Ohji S."/>
            <person name="Ichikawa N."/>
        </authorList>
    </citation>
    <scope>NUCLEOTIDE SEQUENCE [LARGE SCALE GENOMIC DNA]</scope>
    <source>
        <strain evidence="3 4">NBRC 16224</strain>
    </source>
</reference>
<dbReference type="SUPFAM" id="SSF52980">
    <property type="entry name" value="Restriction endonuclease-like"/>
    <property type="match status" value="1"/>
</dbReference>
<evidence type="ECO:0000256" key="1">
    <source>
        <dbReference type="SAM" id="MobiDB-lite"/>
    </source>
</evidence>
<name>A0A511D4J9_9PSEU</name>